<comment type="caution">
    <text evidence="6">The sequence shown here is derived from an EMBL/GenBank/DDBJ whole genome shotgun (WGS) entry which is preliminary data.</text>
</comment>
<dbReference type="SMART" id="SM00346">
    <property type="entry name" value="HTH_ICLR"/>
    <property type="match status" value="1"/>
</dbReference>
<accession>A0A8J3FA65</accession>
<keyword evidence="2" id="KW-0238">DNA-binding</keyword>
<proteinExistence type="predicted"/>
<dbReference type="RefSeq" id="WP_188816858.1">
    <property type="nucleotide sequence ID" value="NZ_BMOF01000010.1"/>
</dbReference>
<dbReference type="Proteomes" id="UP000637720">
    <property type="component" value="Unassembled WGS sequence"/>
</dbReference>
<keyword evidence="7" id="KW-1185">Reference proteome</keyword>
<evidence type="ECO:0000256" key="3">
    <source>
        <dbReference type="ARBA" id="ARBA00023163"/>
    </source>
</evidence>
<dbReference type="GO" id="GO:0003700">
    <property type="term" value="F:DNA-binding transcription factor activity"/>
    <property type="evidence" value="ECO:0007669"/>
    <property type="project" value="TreeGrafter"/>
</dbReference>
<evidence type="ECO:0000256" key="1">
    <source>
        <dbReference type="ARBA" id="ARBA00023015"/>
    </source>
</evidence>
<dbReference type="InterPro" id="IPR029016">
    <property type="entry name" value="GAF-like_dom_sf"/>
</dbReference>
<organism evidence="6 7">
    <name type="scientific">Calditerricola satsumensis</name>
    <dbReference type="NCBI Taxonomy" id="373054"/>
    <lineage>
        <taxon>Bacteria</taxon>
        <taxon>Bacillati</taxon>
        <taxon>Bacillota</taxon>
        <taxon>Bacilli</taxon>
        <taxon>Bacillales</taxon>
        <taxon>Bacillaceae</taxon>
        <taxon>Calditerricola</taxon>
    </lineage>
</organism>
<evidence type="ECO:0000313" key="7">
    <source>
        <dbReference type="Proteomes" id="UP000637720"/>
    </source>
</evidence>
<gene>
    <name evidence="6" type="primary">kipR</name>
    <name evidence="6" type="ORF">GCM10007043_07970</name>
</gene>
<feature type="domain" description="HTH iclR-type" evidence="4">
    <location>
        <begin position="9"/>
        <end position="69"/>
    </location>
</feature>
<dbReference type="InterPro" id="IPR036390">
    <property type="entry name" value="WH_DNA-bd_sf"/>
</dbReference>
<feature type="domain" description="IclR-ED" evidence="5">
    <location>
        <begin position="70"/>
        <end position="253"/>
    </location>
</feature>
<dbReference type="InterPro" id="IPR036388">
    <property type="entry name" value="WH-like_DNA-bd_sf"/>
</dbReference>
<keyword evidence="3" id="KW-0804">Transcription</keyword>
<dbReference type="InterPro" id="IPR005471">
    <property type="entry name" value="Tscrpt_reg_IclR_N"/>
</dbReference>
<dbReference type="InterPro" id="IPR014757">
    <property type="entry name" value="Tscrpt_reg_IclR_C"/>
</dbReference>
<dbReference type="GO" id="GO:0045892">
    <property type="term" value="P:negative regulation of DNA-templated transcription"/>
    <property type="evidence" value="ECO:0007669"/>
    <property type="project" value="TreeGrafter"/>
</dbReference>
<dbReference type="Pfam" id="PF09339">
    <property type="entry name" value="HTH_IclR"/>
    <property type="match status" value="1"/>
</dbReference>
<protein>
    <submittedName>
        <fullName evidence="6">HTH-type transcriptional regulator KipR</fullName>
    </submittedName>
</protein>
<name>A0A8J3FA65_9BACI</name>
<dbReference type="AlphaFoldDB" id="A0A8J3FA65"/>
<reference evidence="6" key="1">
    <citation type="journal article" date="2014" name="Int. J. Syst. Evol. Microbiol.">
        <title>Complete genome sequence of Corynebacterium casei LMG S-19264T (=DSM 44701T), isolated from a smear-ripened cheese.</title>
        <authorList>
            <consortium name="US DOE Joint Genome Institute (JGI-PGF)"/>
            <person name="Walter F."/>
            <person name="Albersmeier A."/>
            <person name="Kalinowski J."/>
            <person name="Ruckert C."/>
        </authorList>
    </citation>
    <scope>NUCLEOTIDE SEQUENCE</scope>
    <source>
        <strain evidence="6">JCM 14719</strain>
    </source>
</reference>
<dbReference type="Gene3D" id="3.30.450.40">
    <property type="match status" value="1"/>
</dbReference>
<dbReference type="PROSITE" id="PS51078">
    <property type="entry name" value="ICLR_ED"/>
    <property type="match status" value="1"/>
</dbReference>
<dbReference type="Pfam" id="PF01614">
    <property type="entry name" value="IclR_C"/>
    <property type="match status" value="1"/>
</dbReference>
<dbReference type="SUPFAM" id="SSF55781">
    <property type="entry name" value="GAF domain-like"/>
    <property type="match status" value="1"/>
</dbReference>
<dbReference type="PANTHER" id="PTHR30136:SF24">
    <property type="entry name" value="HTH-TYPE TRANSCRIPTIONAL REPRESSOR ALLR"/>
    <property type="match status" value="1"/>
</dbReference>
<dbReference type="PANTHER" id="PTHR30136">
    <property type="entry name" value="HELIX-TURN-HELIX TRANSCRIPTIONAL REGULATOR, ICLR FAMILY"/>
    <property type="match status" value="1"/>
</dbReference>
<dbReference type="GO" id="GO:0003677">
    <property type="term" value="F:DNA binding"/>
    <property type="evidence" value="ECO:0007669"/>
    <property type="project" value="UniProtKB-KW"/>
</dbReference>
<sequence>MATKASAKNVTLVRAMRVLDLFREHERLSLPEMAALSGLPKTTVFRMAGALEEMGFLSRDDRGTYRLGLRFLEFGQLVTERLDLRRVALPVMQALRDEVGDAVNLVVRDGREAIYIEKVEALAPVRVYTRIGRRAPLYAGACPRVLLAYLPEDEQERYLQEVALVPIGAGTITDRQRLRAVLREARQNEYTVSHSELETGSAAVAAPVFDHTGQVVAGLSVAGPEAHYGSDRLPDLIDKVKRAAAAISRRLGWRGG</sequence>
<dbReference type="SUPFAM" id="SSF46785">
    <property type="entry name" value="Winged helix' DNA-binding domain"/>
    <property type="match status" value="1"/>
</dbReference>
<evidence type="ECO:0000313" key="6">
    <source>
        <dbReference type="EMBL" id="GGJ96527.1"/>
    </source>
</evidence>
<keyword evidence="1" id="KW-0805">Transcription regulation</keyword>
<evidence type="ECO:0000256" key="2">
    <source>
        <dbReference type="ARBA" id="ARBA00023125"/>
    </source>
</evidence>
<dbReference type="PROSITE" id="PS51077">
    <property type="entry name" value="HTH_ICLR"/>
    <property type="match status" value="1"/>
</dbReference>
<evidence type="ECO:0000259" key="5">
    <source>
        <dbReference type="PROSITE" id="PS51078"/>
    </source>
</evidence>
<reference evidence="6" key="2">
    <citation type="submission" date="2020-09" db="EMBL/GenBank/DDBJ databases">
        <authorList>
            <person name="Sun Q."/>
            <person name="Ohkuma M."/>
        </authorList>
    </citation>
    <scope>NUCLEOTIDE SEQUENCE</scope>
    <source>
        <strain evidence="6">JCM 14719</strain>
    </source>
</reference>
<dbReference type="EMBL" id="BMOF01000010">
    <property type="protein sequence ID" value="GGJ96527.1"/>
    <property type="molecule type" value="Genomic_DNA"/>
</dbReference>
<dbReference type="InterPro" id="IPR050707">
    <property type="entry name" value="HTH_MetabolicPath_Reg"/>
</dbReference>
<dbReference type="Gene3D" id="1.10.10.10">
    <property type="entry name" value="Winged helix-like DNA-binding domain superfamily/Winged helix DNA-binding domain"/>
    <property type="match status" value="1"/>
</dbReference>
<evidence type="ECO:0000259" key="4">
    <source>
        <dbReference type="PROSITE" id="PS51077"/>
    </source>
</evidence>